<evidence type="ECO:0000259" key="2">
    <source>
        <dbReference type="Pfam" id="PF08906"/>
    </source>
</evidence>
<dbReference type="STRING" id="1121279.SAMN02745887_02197"/>
<dbReference type="EMBL" id="FPKR01000008">
    <property type="protein sequence ID" value="SFZ77019.1"/>
    <property type="molecule type" value="Genomic_DNA"/>
</dbReference>
<dbReference type="AlphaFoldDB" id="A0A1K2HJW8"/>
<evidence type="ECO:0000313" key="4">
    <source>
        <dbReference type="Proteomes" id="UP000186513"/>
    </source>
</evidence>
<evidence type="ECO:0008006" key="5">
    <source>
        <dbReference type="Google" id="ProtNLM"/>
    </source>
</evidence>
<organism evidence="3 4">
    <name type="scientific">Chitinimonas taiwanensis DSM 18899</name>
    <dbReference type="NCBI Taxonomy" id="1121279"/>
    <lineage>
        <taxon>Bacteria</taxon>
        <taxon>Pseudomonadati</taxon>
        <taxon>Pseudomonadota</taxon>
        <taxon>Betaproteobacteria</taxon>
        <taxon>Neisseriales</taxon>
        <taxon>Chitinibacteraceae</taxon>
        <taxon>Chitinimonas</taxon>
    </lineage>
</organism>
<gene>
    <name evidence="3" type="ORF">SAMN02745887_02197</name>
</gene>
<feature type="domain" description="T6SS immunity protein Tdi1 C-terminal" evidence="2">
    <location>
        <begin position="131"/>
        <end position="203"/>
    </location>
</feature>
<dbReference type="InterPro" id="IPR015002">
    <property type="entry name" value="T6SS_Tdi1_C"/>
</dbReference>
<dbReference type="OrthoDB" id="9016361at2"/>
<proteinExistence type="predicted"/>
<feature type="domain" description="GAD-related" evidence="1">
    <location>
        <begin position="11"/>
        <end position="108"/>
    </location>
</feature>
<dbReference type="Pfam" id="PF08887">
    <property type="entry name" value="GAD-like"/>
    <property type="match status" value="1"/>
</dbReference>
<reference evidence="3 4" key="1">
    <citation type="submission" date="2016-11" db="EMBL/GenBank/DDBJ databases">
        <authorList>
            <person name="Jaros S."/>
            <person name="Januszkiewicz K."/>
            <person name="Wedrychowicz H."/>
        </authorList>
    </citation>
    <scope>NUCLEOTIDE SEQUENCE [LARGE SCALE GENOMIC DNA]</scope>
    <source>
        <strain evidence="3 4">DSM 18899</strain>
    </source>
</reference>
<sequence length="222" mass="25561">MDEFMEDFLEFKEFGPPFACRSVPPEKLAKFKGKLPDKLLEYWQEYGWCGYAKGLFWTVDPDEWEDELDAWIGETEFAERDAYYVIARTAFGELILWGEKTGQSLKVVTAWGMIFPSFNDEEFREDGPDLTLQLFFSVSSRDSYDTNDKDGRPLFERALEKLGPLDHDTMYGYVPALALGGEPMLDRLQKLDAHVHLDILSQVTEVQIMRDIGQDARDAGLM</sequence>
<accession>A0A1K2HJW8</accession>
<evidence type="ECO:0000313" key="3">
    <source>
        <dbReference type="EMBL" id="SFZ77019.1"/>
    </source>
</evidence>
<dbReference type="RefSeq" id="WP_072428710.1">
    <property type="nucleotide sequence ID" value="NZ_FPKR01000008.1"/>
</dbReference>
<dbReference type="Proteomes" id="UP000186513">
    <property type="component" value="Unassembled WGS sequence"/>
</dbReference>
<evidence type="ECO:0000259" key="1">
    <source>
        <dbReference type="Pfam" id="PF08887"/>
    </source>
</evidence>
<protein>
    <recommendedName>
        <fullName evidence="5">GAD-like domain-containing protein</fullName>
    </recommendedName>
</protein>
<dbReference type="Pfam" id="PF08906">
    <property type="entry name" value="T6SS_Tdi1_C"/>
    <property type="match status" value="1"/>
</dbReference>
<name>A0A1K2HJW8_9NEIS</name>
<keyword evidence="4" id="KW-1185">Reference proteome</keyword>
<dbReference type="InterPro" id="IPR014983">
    <property type="entry name" value="GAD-rel"/>
</dbReference>